<dbReference type="SMART" id="SM00257">
    <property type="entry name" value="LysM"/>
    <property type="match status" value="2"/>
</dbReference>
<keyword evidence="6" id="KW-1185">Reference proteome</keyword>
<dbReference type="Gene3D" id="3.20.20.80">
    <property type="entry name" value="Glycosidases"/>
    <property type="match status" value="1"/>
</dbReference>
<organism evidence="5 6">
    <name type="scientific">Amycolatopsis lurida NRRL 2430</name>
    <dbReference type="NCBI Taxonomy" id="1460371"/>
    <lineage>
        <taxon>Bacteria</taxon>
        <taxon>Bacillati</taxon>
        <taxon>Actinomycetota</taxon>
        <taxon>Actinomycetes</taxon>
        <taxon>Pseudonocardiales</taxon>
        <taxon>Pseudonocardiaceae</taxon>
        <taxon>Amycolatopsis</taxon>
    </lineage>
</organism>
<dbReference type="Gene3D" id="3.10.350.10">
    <property type="entry name" value="LysM domain"/>
    <property type="match status" value="2"/>
</dbReference>
<dbReference type="InterPro" id="IPR018392">
    <property type="entry name" value="LysM"/>
</dbReference>
<proteinExistence type="inferred from homology"/>
<dbReference type="InterPro" id="IPR036779">
    <property type="entry name" value="LysM_dom_sf"/>
</dbReference>
<dbReference type="InterPro" id="IPR017853">
    <property type="entry name" value="GH"/>
</dbReference>
<evidence type="ECO:0000313" key="5">
    <source>
        <dbReference type="EMBL" id="KFU77757.1"/>
    </source>
</evidence>
<keyword evidence="3" id="KW-0326">Glycosidase</keyword>
<dbReference type="RefSeq" id="WP_198935795.1">
    <property type="nucleotide sequence ID" value="NZ_JFBM01000030.1"/>
</dbReference>
<evidence type="ECO:0000313" key="6">
    <source>
        <dbReference type="Proteomes" id="UP000256220"/>
    </source>
</evidence>
<dbReference type="GO" id="GO:0009253">
    <property type="term" value="P:peptidoglycan catabolic process"/>
    <property type="evidence" value="ECO:0007669"/>
    <property type="project" value="InterPro"/>
</dbReference>
<name>A0A2P2FM11_AMYLU</name>
<feature type="domain" description="LysM" evidence="4">
    <location>
        <begin position="224"/>
        <end position="268"/>
    </location>
</feature>
<dbReference type="InterPro" id="IPR002053">
    <property type="entry name" value="Glyco_hydro_25"/>
</dbReference>
<accession>A0A2P2FM11</accession>
<gene>
    <name evidence="5" type="ORF">BB31_29255</name>
</gene>
<dbReference type="SMART" id="SM00641">
    <property type="entry name" value="Glyco_25"/>
    <property type="match status" value="1"/>
</dbReference>
<comment type="caution">
    <text evidence="5">The sequence shown here is derived from an EMBL/GenBank/DDBJ whole genome shotgun (WGS) entry which is preliminary data.</text>
</comment>
<feature type="domain" description="LysM" evidence="4">
    <location>
        <begin position="276"/>
        <end position="320"/>
    </location>
</feature>
<evidence type="ECO:0000256" key="2">
    <source>
        <dbReference type="ARBA" id="ARBA00022801"/>
    </source>
</evidence>
<dbReference type="PROSITE" id="PS51782">
    <property type="entry name" value="LYSM"/>
    <property type="match status" value="2"/>
</dbReference>
<dbReference type="GO" id="GO:0003796">
    <property type="term" value="F:lysozyme activity"/>
    <property type="evidence" value="ECO:0007669"/>
    <property type="project" value="InterPro"/>
</dbReference>
<dbReference type="CDD" id="cd00118">
    <property type="entry name" value="LysM"/>
    <property type="match status" value="2"/>
</dbReference>
<dbReference type="InterPro" id="IPR018077">
    <property type="entry name" value="Glyco_hydro_fam25_subgr"/>
</dbReference>
<dbReference type="Pfam" id="PF01183">
    <property type="entry name" value="Glyco_hydro_25"/>
    <property type="match status" value="1"/>
</dbReference>
<comment type="similarity">
    <text evidence="1">Belongs to the glycosyl hydrolase 25 family.</text>
</comment>
<dbReference type="SUPFAM" id="SSF51445">
    <property type="entry name" value="(Trans)glycosidases"/>
    <property type="match status" value="1"/>
</dbReference>
<dbReference type="PANTHER" id="PTHR33734">
    <property type="entry name" value="LYSM DOMAIN-CONTAINING GPI-ANCHORED PROTEIN 2"/>
    <property type="match status" value="1"/>
</dbReference>
<dbReference type="CDD" id="cd00599">
    <property type="entry name" value="GH25_muramidase"/>
    <property type="match status" value="1"/>
</dbReference>
<sequence>MTDYGIDVSHWNPVQDWNAVRGNGINYCSFKLTEGTGYTDRTSGARIPAARLAGVVPGGYHFARPGDPDAQADHFANHLRQNNLHTSGSLAPMLDMEAAELRGTANAFIPRFIARLRAATGVRKVLVYANLDWFTRILDPARWADDGVLLWIARYNGNPGNPGWTHPKLALHQHTQTGTVPGISGHVDRNATIGQFTLSDLVTGGSAPTPQPVPPTPTPPADTEVYTVRSGDTLSGIAARFGTTVAALAALNGISDPNRIYAGQQIRIRGGTAGGQRYQIRSGDTLSGIAAKFGTSVSALASRNNISNPNRIYAGQWLTIP</sequence>
<dbReference type="EMBL" id="JFBM01000030">
    <property type="protein sequence ID" value="KFU77757.1"/>
    <property type="molecule type" value="Genomic_DNA"/>
</dbReference>
<dbReference type="PROSITE" id="PS51904">
    <property type="entry name" value="GLYCOSYL_HYDROL_F25_2"/>
    <property type="match status" value="1"/>
</dbReference>
<evidence type="ECO:0000259" key="4">
    <source>
        <dbReference type="PROSITE" id="PS51782"/>
    </source>
</evidence>
<protein>
    <recommendedName>
        <fullName evidence="4">LysM domain-containing protein</fullName>
    </recommendedName>
</protein>
<evidence type="ECO:0000256" key="3">
    <source>
        <dbReference type="ARBA" id="ARBA00023295"/>
    </source>
</evidence>
<dbReference type="AlphaFoldDB" id="A0A2P2FM11"/>
<dbReference type="PANTHER" id="PTHR33734:SF22">
    <property type="entry name" value="MEMBRANE-BOUND LYTIC MUREIN TRANSGLYCOSYLASE D"/>
    <property type="match status" value="1"/>
</dbReference>
<dbReference type="SUPFAM" id="SSF54106">
    <property type="entry name" value="LysM domain"/>
    <property type="match status" value="2"/>
</dbReference>
<dbReference type="GO" id="GO:0016998">
    <property type="term" value="P:cell wall macromolecule catabolic process"/>
    <property type="evidence" value="ECO:0007669"/>
    <property type="project" value="InterPro"/>
</dbReference>
<reference evidence="5 6" key="1">
    <citation type="journal article" date="2014" name="Genome Announc.">
        <title>Draft Genome Sequence of Amycolatopsis lurida NRRL 2430, Producer of the Glycopeptide Family Antibiotic Ristocetin.</title>
        <authorList>
            <person name="Kwun M.J."/>
            <person name="Hong H.J."/>
        </authorList>
    </citation>
    <scope>NUCLEOTIDE SEQUENCE [LARGE SCALE GENOMIC DNA]</scope>
    <source>
        <strain evidence="5 6">NRRL 2430</strain>
    </source>
</reference>
<evidence type="ECO:0000256" key="1">
    <source>
        <dbReference type="ARBA" id="ARBA00010646"/>
    </source>
</evidence>
<dbReference type="Proteomes" id="UP000256220">
    <property type="component" value="Unassembled WGS sequence"/>
</dbReference>
<dbReference type="Pfam" id="PF01476">
    <property type="entry name" value="LysM"/>
    <property type="match status" value="2"/>
</dbReference>
<keyword evidence="2" id="KW-0378">Hydrolase</keyword>